<comment type="catalytic activity">
    <reaction evidence="13">
        <text>2,5-diamino-6-(1-D-ribitylamino)pyrimidin-4(3H)-one 5'-phosphate + NADP(+) = 2,5-diamino-6-(1-D-ribosylamino)pyrimidin-4(3H)-one 5'-phosphate + NADPH + H(+)</text>
        <dbReference type="Rhea" id="RHEA:27278"/>
        <dbReference type="ChEBI" id="CHEBI:15378"/>
        <dbReference type="ChEBI" id="CHEBI:57783"/>
        <dbReference type="ChEBI" id="CHEBI:58349"/>
        <dbReference type="ChEBI" id="CHEBI:58890"/>
        <dbReference type="ChEBI" id="CHEBI:59545"/>
        <dbReference type="EC" id="1.1.1.302"/>
    </reaction>
</comment>
<dbReference type="PANTHER" id="PTHR38011">
    <property type="entry name" value="DIHYDROFOLATE REDUCTASE FAMILY PROTEIN (AFU_ORTHOLOGUE AFUA_8G06820)"/>
    <property type="match status" value="1"/>
</dbReference>
<evidence type="ECO:0000256" key="13">
    <source>
        <dbReference type="ARBA" id="ARBA00049020"/>
    </source>
</evidence>
<evidence type="ECO:0000256" key="2">
    <source>
        <dbReference type="ARBA" id="ARBA00005104"/>
    </source>
</evidence>
<comment type="similarity">
    <text evidence="3">Belongs to the HTP reductase family.</text>
</comment>
<dbReference type="InterPro" id="IPR050765">
    <property type="entry name" value="Riboflavin_Biosynth_HTPR"/>
</dbReference>
<evidence type="ECO:0000256" key="1">
    <source>
        <dbReference type="ARBA" id="ARBA00003555"/>
    </source>
</evidence>
<proteinExistence type="inferred from homology"/>
<evidence type="ECO:0000259" key="14">
    <source>
        <dbReference type="Pfam" id="PF01872"/>
    </source>
</evidence>
<dbReference type="InterPro" id="IPR024072">
    <property type="entry name" value="DHFR-like_dom_sf"/>
</dbReference>
<reference evidence="15" key="1">
    <citation type="journal article" date="2017" name="Nat. Genet.">
        <title>Contrasting evolutionary genome dynamics between domesticated and wild yeasts.</title>
        <authorList>
            <person name="Yue J.X."/>
            <person name="Li J."/>
            <person name="Aigrain L."/>
            <person name="Hallin J."/>
            <person name="Persson K."/>
            <person name="Oliver K."/>
            <person name="Bergstrom A."/>
            <person name="Coupland P."/>
            <person name="Warringer J."/>
            <person name="Lagomarsino M.C."/>
            <person name="Fischer G."/>
            <person name="Durbin R."/>
            <person name="Liti G."/>
        </authorList>
    </citation>
    <scope>NUCLEOTIDE SEQUENCE</scope>
    <source>
        <strain evidence="15">CBS432</strain>
    </source>
</reference>
<dbReference type="RefSeq" id="XP_033764745.1">
    <property type="nucleotide sequence ID" value="XM_033908854.1"/>
</dbReference>
<dbReference type="KEGG" id="spao:SPAR_B02520"/>
<comment type="function">
    <text evidence="1">Catalyzes an early step in riboflavin biosynthesis, the NADPH-dependent reduction of the ribose side chain of 2,5-diamino-6-ribosylamino-4(3H)-pyrimidinone 5'-phosphate, yielding 2,5-diamino-6-ribitylamino-4(3H)-pyrimidinone 5'-phosphate.</text>
</comment>
<dbReference type="GO" id="GO:0008703">
    <property type="term" value="F:5-amino-6-(5-phosphoribosylamino)uracil reductase activity"/>
    <property type="evidence" value="ECO:0007669"/>
    <property type="project" value="InterPro"/>
</dbReference>
<evidence type="ECO:0000256" key="11">
    <source>
        <dbReference type="ARBA" id="ARBA00031630"/>
    </source>
</evidence>
<name>A0A8B8ULS2_SACPA</name>
<dbReference type="OrthoDB" id="5432at2759"/>
<dbReference type="AlphaFoldDB" id="A0A8B8ULS2"/>
<evidence type="ECO:0000256" key="4">
    <source>
        <dbReference type="ARBA" id="ARBA00011738"/>
    </source>
</evidence>
<dbReference type="GO" id="GO:0009231">
    <property type="term" value="P:riboflavin biosynthetic process"/>
    <property type="evidence" value="ECO:0007669"/>
    <property type="project" value="UniProtKB-UniPathway"/>
</dbReference>
<feature type="domain" description="Bacterial bifunctional deaminase-reductase C-terminal" evidence="14">
    <location>
        <begin position="30"/>
        <end position="237"/>
    </location>
</feature>
<evidence type="ECO:0000256" key="5">
    <source>
        <dbReference type="ARBA" id="ARBA00012851"/>
    </source>
</evidence>
<dbReference type="EC" id="1.1.1.302" evidence="5"/>
<protein>
    <recommendedName>
        <fullName evidence="6">2,5-diamino-6-ribosylamino-4(3H)-pyrimidinone 5'-phosphate reductase</fullName>
        <ecNumber evidence="5">1.1.1.302</ecNumber>
    </recommendedName>
    <alternativeName>
        <fullName evidence="11">2,5-diamino-6-(5-phospho-D-ribosylamino)pyrimidin-4(3H)-one reductase</fullName>
    </alternativeName>
    <alternativeName>
        <fullName evidence="10">2,5-diamino-6-ribitylamino-4(3H)-pyrimidinone 5'-phosphate synthase</fullName>
    </alternativeName>
</protein>
<evidence type="ECO:0000256" key="9">
    <source>
        <dbReference type="ARBA" id="ARBA00023002"/>
    </source>
</evidence>
<comment type="subunit">
    <text evidence="4">Homodimer.</text>
</comment>
<accession>A0A8B8ULS2</accession>
<dbReference type="Pfam" id="PF01872">
    <property type="entry name" value="RibD_C"/>
    <property type="match status" value="1"/>
</dbReference>
<evidence type="ECO:0000256" key="3">
    <source>
        <dbReference type="ARBA" id="ARBA00009723"/>
    </source>
</evidence>
<evidence type="ECO:0000256" key="8">
    <source>
        <dbReference type="ARBA" id="ARBA00022857"/>
    </source>
</evidence>
<dbReference type="Gene3D" id="3.40.430.10">
    <property type="entry name" value="Dihydrofolate Reductase, subunit A"/>
    <property type="match status" value="1"/>
</dbReference>
<dbReference type="GeneID" id="54628936"/>
<gene>
    <name evidence="15" type="primary">RIB7</name>
    <name evidence="15" type="ORF">SPAR_B02520</name>
</gene>
<reference evidence="15" key="2">
    <citation type="submission" date="2020-01" db="EMBL/GenBank/DDBJ databases">
        <title>Population-level Yeast Reference Genomes.</title>
        <authorList>
            <person name="Yue J.-X."/>
        </authorList>
    </citation>
    <scope>NUCLEOTIDE SEQUENCE</scope>
    <source>
        <strain evidence="15">CBS432</strain>
    </source>
</reference>
<evidence type="ECO:0000256" key="6">
    <source>
        <dbReference type="ARBA" id="ARBA00015035"/>
    </source>
</evidence>
<keyword evidence="7" id="KW-0686">Riboflavin biosynthesis</keyword>
<sequence length="247" mass="27667">MSLTPLCGDLPQFLQNYLPNAVQTENTIQPFVTLTYAQSLDARISRGPGVRTVISHPETKTMTHYLRYHHDGILIGSGTVLVDDPGLNCKWGPNSAENSPRPIILDTKQKWRFDGSKMQELFNKQQGKPPIVVVTSDPIIKEEHVEYAICSINEATKRIDWKKLFEILKKEFNIRSIMVEGGANVINQLLLRSDIINSLIITIGSTFLGNSGTEVSPPQTVNLKDISWWKGTTDVILCARPADDRHC</sequence>
<dbReference type="NCBIfam" id="TIGR00227">
    <property type="entry name" value="ribD_Cterm"/>
    <property type="match status" value="1"/>
</dbReference>
<evidence type="ECO:0000256" key="7">
    <source>
        <dbReference type="ARBA" id="ARBA00022619"/>
    </source>
</evidence>
<dbReference type="SUPFAM" id="SSF53597">
    <property type="entry name" value="Dihydrofolate reductase-like"/>
    <property type="match status" value="1"/>
</dbReference>
<reference evidence="15" key="3">
    <citation type="submission" date="2025-07" db="EMBL/GenBank/DDBJ databases">
        <authorList>
            <consortium name="NCBI Genome Project"/>
        </authorList>
    </citation>
    <scope>NUCLEOTIDE SEQUENCE</scope>
    <source>
        <strain evidence="15">CBS432</strain>
    </source>
</reference>
<organism evidence="15">
    <name type="scientific">Saccharomyces paradoxus</name>
    <name type="common">Yeast</name>
    <name type="synonym">Saccharomyces douglasii</name>
    <dbReference type="NCBI Taxonomy" id="27291"/>
    <lineage>
        <taxon>Eukaryota</taxon>
        <taxon>Fungi</taxon>
        <taxon>Dikarya</taxon>
        <taxon>Ascomycota</taxon>
        <taxon>Saccharomycotina</taxon>
        <taxon>Saccharomycetes</taxon>
        <taxon>Saccharomycetales</taxon>
        <taxon>Saccharomycetaceae</taxon>
        <taxon>Saccharomyces</taxon>
    </lineage>
</organism>
<keyword evidence="9" id="KW-0560">Oxidoreductase</keyword>
<keyword evidence="8" id="KW-0521">NADP</keyword>
<comment type="catalytic activity">
    <reaction evidence="12">
        <text>2,5-diamino-6-(1-D-ribitylamino)pyrimidin-4(3H)-one 5'-phosphate + NAD(+) = 2,5-diamino-6-(1-D-ribosylamino)pyrimidin-4(3H)-one 5'-phosphate + NADH + H(+)</text>
        <dbReference type="Rhea" id="RHEA:27274"/>
        <dbReference type="ChEBI" id="CHEBI:15378"/>
        <dbReference type="ChEBI" id="CHEBI:57540"/>
        <dbReference type="ChEBI" id="CHEBI:57945"/>
        <dbReference type="ChEBI" id="CHEBI:58890"/>
        <dbReference type="ChEBI" id="CHEBI:59545"/>
        <dbReference type="EC" id="1.1.1.302"/>
    </reaction>
</comment>
<dbReference type="PANTHER" id="PTHR38011:SF7">
    <property type="entry name" value="2,5-DIAMINO-6-RIBOSYLAMINO-4(3H)-PYRIMIDINONE 5'-PHOSPHATE REDUCTASE"/>
    <property type="match status" value="1"/>
</dbReference>
<comment type="pathway">
    <text evidence="2">Cofactor biosynthesis; riboflavin biosynthesis.</text>
</comment>
<dbReference type="FunFam" id="3.40.430.10:FF:000011">
    <property type="entry name" value="Rib7p"/>
    <property type="match status" value="1"/>
</dbReference>
<dbReference type="GO" id="GO:0050661">
    <property type="term" value="F:NADP binding"/>
    <property type="evidence" value="ECO:0007669"/>
    <property type="project" value="InterPro"/>
</dbReference>
<evidence type="ECO:0000256" key="10">
    <source>
        <dbReference type="ARBA" id="ARBA00030073"/>
    </source>
</evidence>
<dbReference type="InterPro" id="IPR002734">
    <property type="entry name" value="RibDG_C"/>
</dbReference>
<dbReference type="UniPathway" id="UPA00275"/>
<dbReference type="VEuPathDB" id="FungiDB:SPAR_B02520"/>
<dbReference type="InterPro" id="IPR011549">
    <property type="entry name" value="RibD_C"/>
</dbReference>
<reference evidence="15" key="4">
    <citation type="submission" date="2025-08" db="UniProtKB">
        <authorList>
            <consortium name="RefSeq"/>
        </authorList>
    </citation>
    <scope>IDENTIFICATION</scope>
    <source>
        <strain evidence="15">CBS432</strain>
    </source>
</reference>
<evidence type="ECO:0000256" key="12">
    <source>
        <dbReference type="ARBA" id="ARBA00047550"/>
    </source>
</evidence>
<evidence type="ECO:0000313" key="15">
    <source>
        <dbReference type="RefSeq" id="XP_033764745.1"/>
    </source>
</evidence>